<name>A0ABW0LFW8_9BACI</name>
<dbReference type="InterPro" id="IPR014718">
    <property type="entry name" value="GH-type_carb-bd"/>
</dbReference>
<protein>
    <submittedName>
        <fullName evidence="1">Aldose epimerase</fullName>
    </submittedName>
</protein>
<dbReference type="InterPro" id="IPR011013">
    <property type="entry name" value="Gal_mutarotase_sf_dom"/>
</dbReference>
<keyword evidence="2" id="KW-1185">Reference proteome</keyword>
<dbReference type="SUPFAM" id="SSF74650">
    <property type="entry name" value="Galactose mutarotase-like"/>
    <property type="match status" value="1"/>
</dbReference>
<dbReference type="InterPro" id="IPR008183">
    <property type="entry name" value="Aldose_1/G6P_1-epimerase"/>
</dbReference>
<organism evidence="1 2">
    <name type="scientific">Lederbergia graminis</name>
    <dbReference type="NCBI Taxonomy" id="735518"/>
    <lineage>
        <taxon>Bacteria</taxon>
        <taxon>Bacillati</taxon>
        <taxon>Bacillota</taxon>
        <taxon>Bacilli</taxon>
        <taxon>Bacillales</taxon>
        <taxon>Bacillaceae</taxon>
        <taxon>Lederbergia</taxon>
    </lineage>
</organism>
<accession>A0ABW0LFW8</accession>
<gene>
    <name evidence="1" type="ORF">ACFPM4_05665</name>
</gene>
<dbReference type="PANTHER" id="PTHR11122">
    <property type="entry name" value="APOSPORY-ASSOCIATED PROTEIN C-RELATED"/>
    <property type="match status" value="1"/>
</dbReference>
<comment type="caution">
    <text evidence="1">The sequence shown here is derived from an EMBL/GenBank/DDBJ whole genome shotgun (WGS) entry which is preliminary data.</text>
</comment>
<dbReference type="Gene3D" id="2.70.98.10">
    <property type="match status" value="1"/>
</dbReference>
<dbReference type="EMBL" id="JBHSMC010000003">
    <property type="protein sequence ID" value="MFC5464245.1"/>
    <property type="molecule type" value="Genomic_DNA"/>
</dbReference>
<evidence type="ECO:0000313" key="1">
    <source>
        <dbReference type="EMBL" id="MFC5464245.1"/>
    </source>
</evidence>
<sequence length="289" mass="33600">MNMYTIEQVQDNQFTIYELRGQASILRVAPERGGIIIGFEVQGDEVLFLNKKTFYEEDANVRGGIPILFPIFGQLEEGKYEWEGKVYNMKNHGFARNLPWEVVETNASEDKAMITLRLQSSSETLASYPFEFEVFFTYILQDNTLTIEQEYKNKSSNEMPIYGGFHPYFSTSEKNLSYETDAEQYLDYNDMKVKSVQEDGLDLTNKVESFVLLDAKKKGISFPLPELNRKVHIKYGDEFKYVYLWTEQDQDFVCVEPAMGKTDEFNRKEELLFVEQGKSVKTMMTVTVE</sequence>
<evidence type="ECO:0000313" key="2">
    <source>
        <dbReference type="Proteomes" id="UP001596147"/>
    </source>
</evidence>
<dbReference type="PANTHER" id="PTHR11122:SF13">
    <property type="entry name" value="GLUCOSE-6-PHOSPHATE 1-EPIMERASE"/>
    <property type="match status" value="1"/>
</dbReference>
<reference evidence="2" key="1">
    <citation type="journal article" date="2019" name="Int. J. Syst. Evol. Microbiol.">
        <title>The Global Catalogue of Microorganisms (GCM) 10K type strain sequencing project: providing services to taxonomists for standard genome sequencing and annotation.</title>
        <authorList>
            <consortium name="The Broad Institute Genomics Platform"/>
            <consortium name="The Broad Institute Genome Sequencing Center for Infectious Disease"/>
            <person name="Wu L."/>
            <person name="Ma J."/>
        </authorList>
    </citation>
    <scope>NUCLEOTIDE SEQUENCE [LARGE SCALE GENOMIC DNA]</scope>
    <source>
        <strain evidence="2">CGMCC 1.12237</strain>
    </source>
</reference>
<dbReference type="Pfam" id="PF01263">
    <property type="entry name" value="Aldose_epim"/>
    <property type="match status" value="1"/>
</dbReference>
<proteinExistence type="predicted"/>
<dbReference type="Proteomes" id="UP001596147">
    <property type="component" value="Unassembled WGS sequence"/>
</dbReference>